<feature type="compositionally biased region" description="Polar residues" evidence="1">
    <location>
        <begin position="1"/>
        <end position="27"/>
    </location>
</feature>
<feature type="region of interest" description="Disordered" evidence="1">
    <location>
        <begin position="1"/>
        <end position="59"/>
    </location>
</feature>
<name>A0A0F9A6T4_9ZZZZ</name>
<gene>
    <name evidence="2" type="ORF">LCGC14_2885150</name>
</gene>
<dbReference type="EMBL" id="LAZR01056382">
    <property type="protein sequence ID" value="KKK74299.1"/>
    <property type="molecule type" value="Genomic_DNA"/>
</dbReference>
<evidence type="ECO:0000256" key="1">
    <source>
        <dbReference type="SAM" id="MobiDB-lite"/>
    </source>
</evidence>
<organism evidence="2">
    <name type="scientific">marine sediment metagenome</name>
    <dbReference type="NCBI Taxonomy" id="412755"/>
    <lineage>
        <taxon>unclassified sequences</taxon>
        <taxon>metagenomes</taxon>
        <taxon>ecological metagenomes</taxon>
    </lineage>
</organism>
<reference evidence="2" key="1">
    <citation type="journal article" date="2015" name="Nature">
        <title>Complex archaea that bridge the gap between prokaryotes and eukaryotes.</title>
        <authorList>
            <person name="Spang A."/>
            <person name="Saw J.H."/>
            <person name="Jorgensen S.L."/>
            <person name="Zaremba-Niedzwiedzka K."/>
            <person name="Martijn J."/>
            <person name="Lind A.E."/>
            <person name="van Eijk R."/>
            <person name="Schleper C."/>
            <person name="Guy L."/>
            <person name="Ettema T.J."/>
        </authorList>
    </citation>
    <scope>NUCLEOTIDE SEQUENCE</scope>
</reference>
<dbReference type="AlphaFoldDB" id="A0A0F9A6T4"/>
<feature type="non-terminal residue" evidence="2">
    <location>
        <position position="270"/>
    </location>
</feature>
<sequence length="270" mass="29548">MPEDGTSSANTTQQSPPADATPSQAPSGQAPPDPAQPRDPSTGQFQSPDPTWAEGKSREEVVALAQQVFQQLPQLQQQQQAPTPQVAPVTTQSTFVPTPVTGAPDPDLQYSDPAAYQHQQDAHQTALIQQQVQTIGQAALGPLYQNQAMVNRRMVEQDSEYREVFSKFGHEIDAQVASVPFEQRTIDAYQWVANQVRGVHWKEFAYDAQQRSSPDSVTVSVGDQPIPGADPVYRDPLDEFWASDHAYVRAAKVEGLTKSDIRDQVGAMGL</sequence>
<comment type="caution">
    <text evidence="2">The sequence shown here is derived from an EMBL/GenBank/DDBJ whole genome shotgun (WGS) entry which is preliminary data.</text>
</comment>
<evidence type="ECO:0000313" key="2">
    <source>
        <dbReference type="EMBL" id="KKK74299.1"/>
    </source>
</evidence>
<protein>
    <submittedName>
        <fullName evidence="2">Uncharacterized protein</fullName>
    </submittedName>
</protein>
<accession>A0A0F9A6T4</accession>
<proteinExistence type="predicted"/>